<feature type="region of interest" description="Disordered" evidence="1">
    <location>
        <begin position="157"/>
        <end position="182"/>
    </location>
</feature>
<gene>
    <name evidence="2" type="ORF">STCU_10083</name>
</gene>
<evidence type="ECO:0000256" key="1">
    <source>
        <dbReference type="SAM" id="MobiDB-lite"/>
    </source>
</evidence>
<dbReference type="AlphaFoldDB" id="S9UUS8"/>
<dbReference type="EMBL" id="ATMH01010009">
    <property type="protein sequence ID" value="EPY18276.1"/>
    <property type="molecule type" value="Genomic_DNA"/>
</dbReference>
<reference evidence="2 3" key="1">
    <citation type="journal article" date="2013" name="PLoS ONE">
        <title>Predicting the Proteins of Angomonas deanei, Strigomonas culicis and Their Respective Endosymbionts Reveals New Aspects of the Trypanosomatidae Family.</title>
        <authorList>
            <person name="Motta M.C."/>
            <person name="Martins A.C."/>
            <person name="de Souza S.S."/>
            <person name="Catta-Preta C.M."/>
            <person name="Silva R."/>
            <person name="Klein C.C."/>
            <person name="de Almeida L.G."/>
            <person name="de Lima Cunha O."/>
            <person name="Ciapina L.P."/>
            <person name="Brocchi M."/>
            <person name="Colabardini A.C."/>
            <person name="de Araujo Lima B."/>
            <person name="Machado C.R."/>
            <person name="de Almeida Soares C.M."/>
            <person name="Probst C.M."/>
            <person name="de Menezes C.B."/>
            <person name="Thompson C.E."/>
            <person name="Bartholomeu D.C."/>
            <person name="Gradia D.F."/>
            <person name="Pavoni D.P."/>
            <person name="Grisard E.C."/>
            <person name="Fantinatti-Garboggini F."/>
            <person name="Marchini F.K."/>
            <person name="Rodrigues-Luiz G.F."/>
            <person name="Wagner G."/>
            <person name="Goldman G.H."/>
            <person name="Fietto J.L."/>
            <person name="Elias M.C."/>
            <person name="Goldman M.H."/>
            <person name="Sagot M.F."/>
            <person name="Pereira M."/>
            <person name="Stoco P.H."/>
            <person name="de Mendonca-Neto R.P."/>
            <person name="Teixeira S.M."/>
            <person name="Maciel T.E."/>
            <person name="de Oliveira Mendes T.A."/>
            <person name="Urmenyi T.P."/>
            <person name="de Souza W."/>
            <person name="Schenkman S."/>
            <person name="de Vasconcelos A.T."/>
        </authorList>
    </citation>
    <scope>NUCLEOTIDE SEQUENCE [LARGE SCALE GENOMIC DNA]</scope>
</reference>
<sequence length="243" mass="25987">MFFEVPVDALLKFSSGADYQGFIDCVAQQAAACTGELIPVVHKAKEEKFQKLLVLVEDGLRVKSMVPCYHTKEEVRSETSLKIVRQSKKDTSTVSDDTGVTVALALGVNQGDRGASCDLTKQLLPVPDSAAHMTAAVPAADLYSVVSFRCMTAEQPLPFSPTETDSMPNPLSAPSEASSPSARLTSSEFFTVSGKKAACDDCNITVRISEKKSKSKKSGMESSVSSRPDSEKAGKISNLRQLG</sequence>
<dbReference type="Proteomes" id="UP000015354">
    <property type="component" value="Unassembled WGS sequence"/>
</dbReference>
<keyword evidence="3" id="KW-1185">Reference proteome</keyword>
<proteinExistence type="predicted"/>
<organism evidence="2 3">
    <name type="scientific">Strigomonas culicis</name>
    <dbReference type="NCBI Taxonomy" id="28005"/>
    <lineage>
        <taxon>Eukaryota</taxon>
        <taxon>Discoba</taxon>
        <taxon>Euglenozoa</taxon>
        <taxon>Kinetoplastea</taxon>
        <taxon>Metakinetoplastina</taxon>
        <taxon>Trypanosomatida</taxon>
        <taxon>Trypanosomatidae</taxon>
        <taxon>Strigomonadinae</taxon>
        <taxon>Strigomonas</taxon>
    </lineage>
</organism>
<feature type="compositionally biased region" description="Low complexity" evidence="1">
    <location>
        <begin position="170"/>
        <end position="182"/>
    </location>
</feature>
<protein>
    <submittedName>
        <fullName evidence="2">Uncharacterized protein</fullName>
    </submittedName>
</protein>
<comment type="caution">
    <text evidence="2">The sequence shown here is derived from an EMBL/GenBank/DDBJ whole genome shotgun (WGS) entry which is preliminary data.</text>
</comment>
<evidence type="ECO:0000313" key="3">
    <source>
        <dbReference type="Proteomes" id="UP000015354"/>
    </source>
</evidence>
<name>S9UUS8_9TRYP</name>
<feature type="region of interest" description="Disordered" evidence="1">
    <location>
        <begin position="210"/>
        <end position="243"/>
    </location>
</feature>
<accession>S9UUS8</accession>
<evidence type="ECO:0000313" key="2">
    <source>
        <dbReference type="EMBL" id="EPY18276.1"/>
    </source>
</evidence>